<feature type="region of interest" description="Disordered" evidence="1">
    <location>
        <begin position="187"/>
        <end position="378"/>
    </location>
</feature>
<feature type="compositionally biased region" description="Gly residues" evidence="1">
    <location>
        <begin position="215"/>
        <end position="225"/>
    </location>
</feature>
<accession>A0ABQ7T957</accession>
<proteinExistence type="predicted"/>
<feature type="region of interest" description="Disordered" evidence="1">
    <location>
        <begin position="1"/>
        <end position="20"/>
    </location>
</feature>
<feature type="region of interest" description="Disordered" evidence="1">
    <location>
        <begin position="42"/>
        <end position="116"/>
    </location>
</feature>
<reference evidence="2 3" key="1">
    <citation type="journal article" date="2022" name="Gigascience">
        <title>A chromosome-level genome assembly and annotation of the desert horned lizard, Phrynosoma platyrhinos, provides insight into chromosomal rearrangements among reptiles.</title>
        <authorList>
            <person name="Koochekian N."/>
            <person name="Ascanio A."/>
            <person name="Farleigh K."/>
            <person name="Card D.C."/>
            <person name="Schield D.R."/>
            <person name="Castoe T.A."/>
            <person name="Jezkova T."/>
        </authorList>
    </citation>
    <scope>NUCLEOTIDE SEQUENCE [LARGE SCALE GENOMIC DNA]</scope>
    <source>
        <strain evidence="2">NK-2021</strain>
    </source>
</reference>
<evidence type="ECO:0000256" key="1">
    <source>
        <dbReference type="SAM" id="MobiDB-lite"/>
    </source>
</evidence>
<name>A0ABQ7T957_PHRPL</name>
<feature type="compositionally biased region" description="Low complexity" evidence="1">
    <location>
        <begin position="255"/>
        <end position="269"/>
    </location>
</feature>
<keyword evidence="3" id="KW-1185">Reference proteome</keyword>
<dbReference type="EMBL" id="JAIPUX010000953">
    <property type="protein sequence ID" value="KAH0625763.1"/>
    <property type="molecule type" value="Genomic_DNA"/>
</dbReference>
<comment type="caution">
    <text evidence="2">The sequence shown here is derived from an EMBL/GenBank/DDBJ whole genome shotgun (WGS) entry which is preliminary data.</text>
</comment>
<feature type="compositionally biased region" description="Low complexity" evidence="1">
    <location>
        <begin position="359"/>
        <end position="378"/>
    </location>
</feature>
<sequence>MWMRPLAQNEQARSASKAKLGERGEKKLFGIVSKFPETYIGDSEDVCKKTPPGKKPLVPQRDVKSASPPSLENKSQDDSPNLADSEEIKEVSLIDSFESDGKRTASPSIVNSDYPLKSPLDHEGYHLCDEEAHLKERSASTGYFPCYRTYVEFPRYQTPAAEGRPGSKGTCRDAGVQCDGFLPEVIGEKRGAEANNNSKETKVTLHDTSSPWGQPHGGSRPGSGGRRQEGFNRHPRLHGDSVQEAGGNPRESSASPKPRTPGSSPSRSGIKLGTAKVAPRSGPWSSPPLPPPANSVCRKSPQKRKHRVSPTDDNDSARSMELKPLLHDQHSLPPSLEDKAGPLPEREHEPCQWTPSVQSGTSPPESPASSPEPHTTPSRLSFHSLVSWVWRIFRKPTQPQPSTSTGTTTSRMPLGSRLRLWLARHSGRVHPEPS</sequence>
<organism evidence="2 3">
    <name type="scientific">Phrynosoma platyrhinos</name>
    <name type="common">Desert horned lizard</name>
    <dbReference type="NCBI Taxonomy" id="52577"/>
    <lineage>
        <taxon>Eukaryota</taxon>
        <taxon>Metazoa</taxon>
        <taxon>Chordata</taxon>
        <taxon>Craniata</taxon>
        <taxon>Vertebrata</taxon>
        <taxon>Euteleostomi</taxon>
        <taxon>Lepidosauria</taxon>
        <taxon>Squamata</taxon>
        <taxon>Bifurcata</taxon>
        <taxon>Unidentata</taxon>
        <taxon>Episquamata</taxon>
        <taxon>Toxicofera</taxon>
        <taxon>Iguania</taxon>
        <taxon>Phrynosomatidae</taxon>
        <taxon>Phrynosomatinae</taxon>
        <taxon>Phrynosoma</taxon>
    </lineage>
</organism>
<feature type="compositionally biased region" description="Basic and acidic residues" evidence="1">
    <location>
        <begin position="315"/>
        <end position="350"/>
    </location>
</feature>
<feature type="compositionally biased region" description="Low complexity" evidence="1">
    <location>
        <begin position="396"/>
        <end position="410"/>
    </location>
</feature>
<evidence type="ECO:0000313" key="2">
    <source>
        <dbReference type="EMBL" id="KAH0625763.1"/>
    </source>
</evidence>
<feature type="compositionally biased region" description="Basic and acidic residues" evidence="1">
    <location>
        <begin position="226"/>
        <end position="241"/>
    </location>
</feature>
<gene>
    <name evidence="2" type="ORF">JD844_033994</name>
</gene>
<dbReference type="Proteomes" id="UP000826234">
    <property type="component" value="Unassembled WGS sequence"/>
</dbReference>
<feature type="region of interest" description="Disordered" evidence="1">
    <location>
        <begin position="395"/>
        <end position="434"/>
    </location>
</feature>
<protein>
    <submittedName>
        <fullName evidence="2">Uncharacterized protein</fullName>
    </submittedName>
</protein>
<evidence type="ECO:0000313" key="3">
    <source>
        <dbReference type="Proteomes" id="UP000826234"/>
    </source>
</evidence>